<comment type="caution">
    <text evidence="7">The sequence shown here is derived from an EMBL/GenBank/DDBJ whole genome shotgun (WGS) entry which is preliminary data.</text>
</comment>
<evidence type="ECO:0000256" key="4">
    <source>
        <dbReference type="ARBA" id="ARBA00022989"/>
    </source>
</evidence>
<feature type="transmembrane region" description="Helical" evidence="6">
    <location>
        <begin position="204"/>
        <end position="221"/>
    </location>
</feature>
<name>A0A848FD78_9BURK</name>
<accession>A0A848FD78</accession>
<dbReference type="AlphaFoldDB" id="A0A848FD78"/>
<keyword evidence="5 6" id="KW-0472">Membrane</keyword>
<evidence type="ECO:0000256" key="1">
    <source>
        <dbReference type="ARBA" id="ARBA00004141"/>
    </source>
</evidence>
<comment type="subcellular location">
    <subcellularLocation>
        <location evidence="1">Membrane</location>
        <topology evidence="1">Multi-pass membrane protein</topology>
    </subcellularLocation>
</comment>
<evidence type="ECO:0000313" key="7">
    <source>
        <dbReference type="EMBL" id="NML16243.1"/>
    </source>
</evidence>
<feature type="transmembrane region" description="Helical" evidence="6">
    <location>
        <begin position="110"/>
        <end position="131"/>
    </location>
</feature>
<proteinExistence type="inferred from homology"/>
<dbReference type="GO" id="GO:0016020">
    <property type="term" value="C:membrane"/>
    <property type="evidence" value="ECO:0007669"/>
    <property type="project" value="UniProtKB-SubCell"/>
</dbReference>
<protein>
    <submittedName>
        <fullName evidence="7">TerC family protein</fullName>
    </submittedName>
</protein>
<feature type="transmembrane region" description="Helical" evidence="6">
    <location>
        <begin position="45"/>
        <end position="65"/>
    </location>
</feature>
<dbReference type="PANTHER" id="PTHR30238">
    <property type="entry name" value="MEMBRANE BOUND PREDICTED REDOX MODULATOR"/>
    <property type="match status" value="1"/>
</dbReference>
<sequence length="239" mass="24871">MEMMSAAFWAALGSIIVANILLSGDNAVVIALAARSLPPHQQKKAIFWGSAAAIVMRIVLTLIAVKMLSLPYLKIVGGLLLMYIGVTLLLEEDEEEGEGHQAHTGMMSAIRTILVADLVMSLDNVLAVAAAAKGDTVLLVVGLGVSIPLIIFGSTMLLKVMERFPIIITLGAALLGFLAGEMLLTDPAITGWAGGELPHSTVNVAGAVGALLVVSVGIALQRRSRAAKAAREEGSAQRA</sequence>
<keyword evidence="4 6" id="KW-1133">Transmembrane helix</keyword>
<keyword evidence="3 6" id="KW-0812">Transmembrane</keyword>
<evidence type="ECO:0000256" key="5">
    <source>
        <dbReference type="ARBA" id="ARBA00023136"/>
    </source>
</evidence>
<dbReference type="PANTHER" id="PTHR30238:SF4">
    <property type="entry name" value="SLL1022 PROTEIN"/>
    <property type="match status" value="1"/>
</dbReference>
<dbReference type="RefSeq" id="WP_169161149.1">
    <property type="nucleotide sequence ID" value="NZ_JABBFW010000009.1"/>
</dbReference>
<gene>
    <name evidence="7" type="ORF">HHL10_14780</name>
</gene>
<dbReference type="InterPro" id="IPR022301">
    <property type="entry name" value="Integral_membrane_YjbE"/>
</dbReference>
<evidence type="ECO:0000256" key="3">
    <source>
        <dbReference type="ARBA" id="ARBA00022692"/>
    </source>
</evidence>
<dbReference type="InterPro" id="IPR005496">
    <property type="entry name" value="Integral_membrane_TerC"/>
</dbReference>
<feature type="transmembrane region" description="Helical" evidence="6">
    <location>
        <begin position="137"/>
        <end position="157"/>
    </location>
</feature>
<keyword evidence="8" id="KW-1185">Reference proteome</keyword>
<feature type="transmembrane region" description="Helical" evidence="6">
    <location>
        <begin position="71"/>
        <end position="90"/>
    </location>
</feature>
<dbReference type="Pfam" id="PF03741">
    <property type="entry name" value="TerC"/>
    <property type="match status" value="1"/>
</dbReference>
<evidence type="ECO:0000256" key="2">
    <source>
        <dbReference type="ARBA" id="ARBA00007511"/>
    </source>
</evidence>
<reference evidence="7 8" key="1">
    <citation type="submission" date="2020-04" db="EMBL/GenBank/DDBJ databases">
        <title>Azohydromonas sp. isolated from soil.</title>
        <authorList>
            <person name="Dahal R.H."/>
        </authorList>
    </citation>
    <scope>NUCLEOTIDE SEQUENCE [LARGE SCALE GENOMIC DNA]</scope>
    <source>
        <strain evidence="7 8">G-1-1-14</strain>
    </source>
</reference>
<dbReference type="NCBIfam" id="TIGR03717">
    <property type="entry name" value="R_switched_YjbE"/>
    <property type="match status" value="1"/>
</dbReference>
<dbReference type="EMBL" id="JABBFW010000009">
    <property type="protein sequence ID" value="NML16243.1"/>
    <property type="molecule type" value="Genomic_DNA"/>
</dbReference>
<feature type="transmembrane region" description="Helical" evidence="6">
    <location>
        <begin position="164"/>
        <end position="184"/>
    </location>
</feature>
<feature type="transmembrane region" description="Helical" evidence="6">
    <location>
        <begin position="6"/>
        <end position="33"/>
    </location>
</feature>
<comment type="similarity">
    <text evidence="2">Belongs to the TerC family.</text>
</comment>
<evidence type="ECO:0000256" key="6">
    <source>
        <dbReference type="SAM" id="Phobius"/>
    </source>
</evidence>
<organism evidence="7 8">
    <name type="scientific">Azohydromonas caseinilytica</name>
    <dbReference type="NCBI Taxonomy" id="2728836"/>
    <lineage>
        <taxon>Bacteria</taxon>
        <taxon>Pseudomonadati</taxon>
        <taxon>Pseudomonadota</taxon>
        <taxon>Betaproteobacteria</taxon>
        <taxon>Burkholderiales</taxon>
        <taxon>Sphaerotilaceae</taxon>
        <taxon>Azohydromonas</taxon>
    </lineage>
</organism>
<dbReference type="Proteomes" id="UP000574067">
    <property type="component" value="Unassembled WGS sequence"/>
</dbReference>
<evidence type="ECO:0000313" key="8">
    <source>
        <dbReference type="Proteomes" id="UP000574067"/>
    </source>
</evidence>